<dbReference type="Proteomes" id="UP000182360">
    <property type="component" value="Unassembled WGS sequence"/>
</dbReference>
<accession>A0A1H9JW18</accession>
<feature type="chain" id="PRO_5010303957" description="Lipoprotein" evidence="2">
    <location>
        <begin position="23"/>
        <end position="190"/>
    </location>
</feature>
<feature type="signal peptide" evidence="2">
    <location>
        <begin position="1"/>
        <end position="22"/>
    </location>
</feature>
<feature type="region of interest" description="Disordered" evidence="1">
    <location>
        <begin position="166"/>
        <end position="190"/>
    </location>
</feature>
<keyword evidence="4" id="KW-1185">Reference proteome</keyword>
<reference evidence="3 4" key="1">
    <citation type="submission" date="2016-10" db="EMBL/GenBank/DDBJ databases">
        <authorList>
            <person name="de Groot N.N."/>
        </authorList>
    </citation>
    <scope>NUCLEOTIDE SEQUENCE [LARGE SCALE GENOMIC DNA]</scope>
    <source>
        <strain evidence="3 4">B25</strain>
    </source>
</reference>
<dbReference type="OrthoDB" id="360841at2"/>
<evidence type="ECO:0000256" key="2">
    <source>
        <dbReference type="SAM" id="SignalP"/>
    </source>
</evidence>
<protein>
    <recommendedName>
        <fullName evidence="5">Lipoprotein</fullName>
    </recommendedName>
</protein>
<dbReference type="EMBL" id="FOFU01000017">
    <property type="protein sequence ID" value="SEQ90992.1"/>
    <property type="molecule type" value="Genomic_DNA"/>
</dbReference>
<dbReference type="RefSeq" id="WP_074645700.1">
    <property type="nucleotide sequence ID" value="NZ_FOFU01000017.1"/>
</dbReference>
<dbReference type="PROSITE" id="PS51257">
    <property type="entry name" value="PROKAR_LIPOPROTEIN"/>
    <property type="match status" value="1"/>
</dbReference>
<name>A0A1H9JW18_9SPIR</name>
<feature type="compositionally biased region" description="Acidic residues" evidence="1">
    <location>
        <begin position="174"/>
        <end position="190"/>
    </location>
</feature>
<keyword evidence="2" id="KW-0732">Signal</keyword>
<evidence type="ECO:0008006" key="5">
    <source>
        <dbReference type="Google" id="ProtNLM"/>
    </source>
</evidence>
<proteinExistence type="predicted"/>
<evidence type="ECO:0000313" key="3">
    <source>
        <dbReference type="EMBL" id="SEQ90992.1"/>
    </source>
</evidence>
<evidence type="ECO:0000256" key="1">
    <source>
        <dbReference type="SAM" id="MobiDB-lite"/>
    </source>
</evidence>
<dbReference type="AlphaFoldDB" id="A0A1H9JW18"/>
<organism evidence="3 4">
    <name type="scientific">Treponema bryantii</name>
    <dbReference type="NCBI Taxonomy" id="163"/>
    <lineage>
        <taxon>Bacteria</taxon>
        <taxon>Pseudomonadati</taxon>
        <taxon>Spirochaetota</taxon>
        <taxon>Spirochaetia</taxon>
        <taxon>Spirochaetales</taxon>
        <taxon>Treponemataceae</taxon>
        <taxon>Treponema</taxon>
    </lineage>
</organism>
<gene>
    <name evidence="3" type="ORF">SAMN04487977_1174</name>
</gene>
<evidence type="ECO:0000313" key="4">
    <source>
        <dbReference type="Proteomes" id="UP000182360"/>
    </source>
</evidence>
<dbReference type="SUPFAM" id="SSF117782">
    <property type="entry name" value="YbjQ-like"/>
    <property type="match status" value="1"/>
</dbReference>
<sequence>MKKILFALAGVCCLLFASCATTSFGNLSEFPLIESGELSSGRYIVLGEVTGASNLSMTNEEYAKLIKNEFSLEPQNVQVKFINDSGDYGFIGKRANIKMNVFERSAALAEYKMIQTAKHNQADAIVFLKSNTTVETSYKTTFVKTVVSGYAVRIKPDSGYTIEVPVEEGPAPEAEAETEETEVTEVTESE</sequence>
<dbReference type="InterPro" id="IPR035439">
    <property type="entry name" value="UPF0145_dom_sf"/>
</dbReference>